<name>S7Q7L3_GLOTA</name>
<evidence type="ECO:0000313" key="3">
    <source>
        <dbReference type="Proteomes" id="UP000030669"/>
    </source>
</evidence>
<feature type="compositionally biased region" description="Acidic residues" evidence="1">
    <location>
        <begin position="610"/>
        <end position="624"/>
    </location>
</feature>
<keyword evidence="3" id="KW-1185">Reference proteome</keyword>
<dbReference type="InterPro" id="IPR032675">
    <property type="entry name" value="LRR_dom_sf"/>
</dbReference>
<gene>
    <name evidence="2" type="ORF">GLOTRDRAFT_128738</name>
</gene>
<dbReference type="RefSeq" id="XP_007865594.1">
    <property type="nucleotide sequence ID" value="XM_007867403.1"/>
</dbReference>
<dbReference type="EMBL" id="KB469301">
    <property type="protein sequence ID" value="EPQ55507.1"/>
    <property type="molecule type" value="Genomic_DNA"/>
</dbReference>
<dbReference type="Proteomes" id="UP000030669">
    <property type="component" value="Unassembled WGS sequence"/>
</dbReference>
<dbReference type="Gene3D" id="3.80.10.10">
    <property type="entry name" value="Ribonuclease Inhibitor"/>
    <property type="match status" value="1"/>
</dbReference>
<sequence>MVFFPSFTPREMVHRSEELFSQIKLDDATMACVHALDNRISELEQQLVQTKRRRNSFMPVARLPMELVAKIISLAWHDCASYEPTFLVDMTHVWSHWREAALQTQYLWSLVGLKNSRHVRAMLERSRGAPLKVSGRVNSEIYPGPTKAFYTVLRKLHRVQELDIHVLLRDGKLWKPTPLGMRLRKCLFPALQSLVLSSERCDNIETHMRWISQVSLPHLQHLAVHCFSLSSYHNFLLPSLTSLSIEETRGIDVPLMIAILEDLPQLKTLKIVHSIFLPVNLALTPIIHHNQDKTRIPCLRSLTLGLTLMECSSLLAQLEFPAVTDVQITLHGFECERYCRDYMPEVFLVSDLLGPIIALCHTALPSHRRRKLTLSKSWRPGRDSREQLVYKHDDYLVWMDTRPTTSSDEGNPRMLVSVAVGQQQPLKGTLQNLQDARHVLLQSLATVNLEYLQLESGDTAEDWNLEFGHLIHVTRLWVTGADDDFLDALNADFNDSNTLTDEVSTPAADIAEDILFPSLRYLVLEEGPGSYDGDFAERLSIALRSRQRTGRIPRLSHLDIQGVEDWASQHVACLQETVDKLTLRPPADIYYKQEAVEGCEVNEEVKSSEEVWEDDPWFDENEDE</sequence>
<dbReference type="HOGENOM" id="CLU_438073_0_0_1"/>
<feature type="region of interest" description="Disordered" evidence="1">
    <location>
        <begin position="602"/>
        <end position="624"/>
    </location>
</feature>
<dbReference type="OrthoDB" id="3172239at2759"/>
<dbReference type="GeneID" id="19301779"/>
<organism evidence="2 3">
    <name type="scientific">Gloeophyllum trabeum (strain ATCC 11539 / FP-39264 / Madison 617)</name>
    <name type="common">Brown rot fungus</name>
    <dbReference type="NCBI Taxonomy" id="670483"/>
    <lineage>
        <taxon>Eukaryota</taxon>
        <taxon>Fungi</taxon>
        <taxon>Dikarya</taxon>
        <taxon>Basidiomycota</taxon>
        <taxon>Agaricomycotina</taxon>
        <taxon>Agaricomycetes</taxon>
        <taxon>Gloeophyllales</taxon>
        <taxon>Gloeophyllaceae</taxon>
        <taxon>Gloeophyllum</taxon>
    </lineage>
</organism>
<reference evidence="2 3" key="1">
    <citation type="journal article" date="2012" name="Science">
        <title>The Paleozoic origin of enzymatic lignin decomposition reconstructed from 31 fungal genomes.</title>
        <authorList>
            <person name="Floudas D."/>
            <person name="Binder M."/>
            <person name="Riley R."/>
            <person name="Barry K."/>
            <person name="Blanchette R.A."/>
            <person name="Henrissat B."/>
            <person name="Martinez A.T."/>
            <person name="Otillar R."/>
            <person name="Spatafora J.W."/>
            <person name="Yadav J.S."/>
            <person name="Aerts A."/>
            <person name="Benoit I."/>
            <person name="Boyd A."/>
            <person name="Carlson A."/>
            <person name="Copeland A."/>
            <person name="Coutinho P.M."/>
            <person name="de Vries R.P."/>
            <person name="Ferreira P."/>
            <person name="Findley K."/>
            <person name="Foster B."/>
            <person name="Gaskell J."/>
            <person name="Glotzer D."/>
            <person name="Gorecki P."/>
            <person name="Heitman J."/>
            <person name="Hesse C."/>
            <person name="Hori C."/>
            <person name="Igarashi K."/>
            <person name="Jurgens J.A."/>
            <person name="Kallen N."/>
            <person name="Kersten P."/>
            <person name="Kohler A."/>
            <person name="Kuees U."/>
            <person name="Kumar T.K.A."/>
            <person name="Kuo A."/>
            <person name="LaButti K."/>
            <person name="Larrondo L.F."/>
            <person name="Lindquist E."/>
            <person name="Ling A."/>
            <person name="Lombard V."/>
            <person name="Lucas S."/>
            <person name="Lundell T."/>
            <person name="Martin R."/>
            <person name="McLaughlin D.J."/>
            <person name="Morgenstern I."/>
            <person name="Morin E."/>
            <person name="Murat C."/>
            <person name="Nagy L.G."/>
            <person name="Nolan M."/>
            <person name="Ohm R.A."/>
            <person name="Patyshakuliyeva A."/>
            <person name="Rokas A."/>
            <person name="Ruiz-Duenas F.J."/>
            <person name="Sabat G."/>
            <person name="Salamov A."/>
            <person name="Samejima M."/>
            <person name="Schmutz J."/>
            <person name="Slot J.C."/>
            <person name="St John F."/>
            <person name="Stenlid J."/>
            <person name="Sun H."/>
            <person name="Sun S."/>
            <person name="Syed K."/>
            <person name="Tsang A."/>
            <person name="Wiebenga A."/>
            <person name="Young D."/>
            <person name="Pisabarro A."/>
            <person name="Eastwood D.C."/>
            <person name="Martin F."/>
            <person name="Cullen D."/>
            <person name="Grigoriev I.V."/>
            <person name="Hibbett D.S."/>
        </authorList>
    </citation>
    <scope>NUCLEOTIDE SEQUENCE [LARGE SCALE GENOMIC DNA]</scope>
    <source>
        <strain evidence="2 3">ATCC 11539</strain>
    </source>
</reference>
<evidence type="ECO:0000313" key="2">
    <source>
        <dbReference type="EMBL" id="EPQ55507.1"/>
    </source>
</evidence>
<evidence type="ECO:0008006" key="4">
    <source>
        <dbReference type="Google" id="ProtNLM"/>
    </source>
</evidence>
<evidence type="ECO:0000256" key="1">
    <source>
        <dbReference type="SAM" id="MobiDB-lite"/>
    </source>
</evidence>
<dbReference type="SUPFAM" id="SSF52047">
    <property type="entry name" value="RNI-like"/>
    <property type="match status" value="1"/>
</dbReference>
<proteinExistence type="predicted"/>
<dbReference type="KEGG" id="gtr:GLOTRDRAFT_128738"/>
<protein>
    <recommendedName>
        <fullName evidence="4">F-box domain-containing protein</fullName>
    </recommendedName>
</protein>
<accession>S7Q7L3</accession>
<dbReference type="AlphaFoldDB" id="S7Q7L3"/>